<keyword evidence="3" id="KW-1185">Reference proteome</keyword>
<evidence type="ECO:0000256" key="1">
    <source>
        <dbReference type="SAM" id="MobiDB-lite"/>
    </source>
</evidence>
<feature type="compositionally biased region" description="Polar residues" evidence="1">
    <location>
        <begin position="23"/>
        <end position="49"/>
    </location>
</feature>
<dbReference type="InParanoid" id="L5KKD8"/>
<dbReference type="AlphaFoldDB" id="L5KKD8"/>
<feature type="compositionally biased region" description="Low complexity" evidence="1">
    <location>
        <begin position="79"/>
        <end position="88"/>
    </location>
</feature>
<protein>
    <submittedName>
        <fullName evidence="2">Uncharacterized protein</fullName>
    </submittedName>
</protein>
<dbReference type="EMBL" id="KB030664">
    <property type="protein sequence ID" value="ELK12109.1"/>
    <property type="molecule type" value="Genomic_DNA"/>
</dbReference>
<evidence type="ECO:0000313" key="3">
    <source>
        <dbReference type="Proteomes" id="UP000010552"/>
    </source>
</evidence>
<proteinExistence type="predicted"/>
<dbReference type="Proteomes" id="UP000010552">
    <property type="component" value="Unassembled WGS sequence"/>
</dbReference>
<evidence type="ECO:0000313" key="2">
    <source>
        <dbReference type="EMBL" id="ELK12109.1"/>
    </source>
</evidence>
<feature type="compositionally biased region" description="Basic and acidic residues" evidence="1">
    <location>
        <begin position="1"/>
        <end position="21"/>
    </location>
</feature>
<gene>
    <name evidence="2" type="ORF">PAL_GLEAN10004960</name>
</gene>
<accession>L5KKD8</accession>
<sequence length="100" mass="10515">MIREADVTWQWKGEKETERGGQPRSQLHQDPGSIQSADRCSTGTGQTRTPAAHTLLPARSEAAQRESLSAAQAAPDVTAKPPAAPGDGAALAFLPVTIKL</sequence>
<organism evidence="2 3">
    <name type="scientific">Pteropus alecto</name>
    <name type="common">Black flying fox</name>
    <dbReference type="NCBI Taxonomy" id="9402"/>
    <lineage>
        <taxon>Eukaryota</taxon>
        <taxon>Metazoa</taxon>
        <taxon>Chordata</taxon>
        <taxon>Craniata</taxon>
        <taxon>Vertebrata</taxon>
        <taxon>Euteleostomi</taxon>
        <taxon>Mammalia</taxon>
        <taxon>Eutheria</taxon>
        <taxon>Laurasiatheria</taxon>
        <taxon>Chiroptera</taxon>
        <taxon>Yinpterochiroptera</taxon>
        <taxon>Pteropodoidea</taxon>
        <taxon>Pteropodidae</taxon>
        <taxon>Pteropodinae</taxon>
        <taxon>Pteropus</taxon>
    </lineage>
</organism>
<reference evidence="3" key="1">
    <citation type="journal article" date="2013" name="Science">
        <title>Comparative analysis of bat genomes provides insight into the evolution of flight and immunity.</title>
        <authorList>
            <person name="Zhang G."/>
            <person name="Cowled C."/>
            <person name="Shi Z."/>
            <person name="Huang Z."/>
            <person name="Bishop-Lilly K.A."/>
            <person name="Fang X."/>
            <person name="Wynne J.W."/>
            <person name="Xiong Z."/>
            <person name="Baker M.L."/>
            <person name="Zhao W."/>
            <person name="Tachedjian M."/>
            <person name="Zhu Y."/>
            <person name="Zhou P."/>
            <person name="Jiang X."/>
            <person name="Ng J."/>
            <person name="Yang L."/>
            <person name="Wu L."/>
            <person name="Xiao J."/>
            <person name="Feng Y."/>
            <person name="Chen Y."/>
            <person name="Sun X."/>
            <person name="Zhang Y."/>
            <person name="Marsh G.A."/>
            <person name="Crameri G."/>
            <person name="Broder C.C."/>
            <person name="Frey K.G."/>
            <person name="Wang L.F."/>
            <person name="Wang J."/>
        </authorList>
    </citation>
    <scope>NUCLEOTIDE SEQUENCE [LARGE SCALE GENOMIC DNA]</scope>
</reference>
<name>L5KKD8_PTEAL</name>
<feature type="region of interest" description="Disordered" evidence="1">
    <location>
        <begin position="1"/>
        <end position="88"/>
    </location>
</feature>